<dbReference type="KEGG" id="dde:Dde_3044"/>
<reference evidence="2 3" key="2">
    <citation type="journal article" date="2011" name="J. Bacteriol.">
        <title>Complete genome sequence and updated annotation of Desulfovibrio alaskensis G20.</title>
        <authorList>
            <person name="Hauser L.J."/>
            <person name="Land M.L."/>
            <person name="Brown S.D."/>
            <person name="Larimer F."/>
            <person name="Keller K.L."/>
            <person name="Rapp-Giles B.J."/>
            <person name="Price M.N."/>
            <person name="Lin M."/>
            <person name="Bruce D.C."/>
            <person name="Detter J.C."/>
            <person name="Tapia R."/>
            <person name="Han C.S."/>
            <person name="Goodwin L.A."/>
            <person name="Cheng J.F."/>
            <person name="Pitluck S."/>
            <person name="Copeland A."/>
            <person name="Lucas S."/>
            <person name="Nolan M."/>
            <person name="Lapidus A.L."/>
            <person name="Palumbo A.V."/>
            <person name="Wall J.D."/>
        </authorList>
    </citation>
    <scope>NUCLEOTIDE SEQUENCE [LARGE SCALE GENOMIC DNA]</scope>
    <source>
        <strain evidence="3">ATCC BAA 1058 / DSM 17464 / G20</strain>
    </source>
</reference>
<dbReference type="EMBL" id="CP000112">
    <property type="protein sequence ID" value="ABB39838.1"/>
    <property type="molecule type" value="Genomic_DNA"/>
</dbReference>
<dbReference type="eggNOG" id="COG0456">
    <property type="taxonomic scope" value="Bacteria"/>
</dbReference>
<sequence>MPQTLKPDTPAGTPAAGAVAFRRQVLPQDALLVRRVVESTGFFTPEEADVAQELVDEHLMHGAACGYHFVFATEDDDMAGYACYGPTPATEGTYDLYWIAVAPHRQHSGLGRALLAEVVHDVRLTGGRLLFAETSGIRKYAPTRRFYERAGFSAEAVLKAFYRAGDDKIIYRLEVA</sequence>
<feature type="domain" description="N-acetyltransferase" evidence="1">
    <location>
        <begin position="20"/>
        <end position="176"/>
    </location>
</feature>
<organism evidence="2 3">
    <name type="scientific">Oleidesulfovibrio alaskensis (strain ATCC BAA-1058 / DSM 17464 / G20)</name>
    <name type="common">Desulfovibrio alaskensis</name>
    <dbReference type="NCBI Taxonomy" id="207559"/>
    <lineage>
        <taxon>Bacteria</taxon>
        <taxon>Pseudomonadati</taxon>
        <taxon>Thermodesulfobacteriota</taxon>
        <taxon>Desulfovibrionia</taxon>
        <taxon>Desulfovibrionales</taxon>
        <taxon>Desulfovibrionaceae</taxon>
        <taxon>Oleidesulfovibrio</taxon>
    </lineage>
</organism>
<evidence type="ECO:0000259" key="1">
    <source>
        <dbReference type="PROSITE" id="PS51186"/>
    </source>
</evidence>
<dbReference type="RefSeq" id="WP_011368809.1">
    <property type="nucleotide sequence ID" value="NC_007519.1"/>
</dbReference>
<keyword evidence="4" id="KW-0002">3D-structure</keyword>
<dbReference type="DNASU" id="3758037"/>
<dbReference type="PDB" id="2R7H">
    <property type="method" value="X-ray"/>
    <property type="resolution" value="1.85 A"/>
    <property type="chains" value="A/B=1-176"/>
</dbReference>
<dbReference type="SMR" id="Q30WV8"/>
<dbReference type="Gene3D" id="3.40.630.30">
    <property type="match status" value="1"/>
</dbReference>
<dbReference type="GO" id="GO:0016747">
    <property type="term" value="F:acyltransferase activity, transferring groups other than amino-acyl groups"/>
    <property type="evidence" value="ECO:0007669"/>
    <property type="project" value="InterPro"/>
</dbReference>
<gene>
    <name evidence="2" type="ordered locus">Dde_3044</name>
</gene>
<dbReference type="PDBsum" id="2R7H"/>
<dbReference type="EvolutionaryTrace" id="Q30WV8"/>
<protein>
    <submittedName>
        <fullName evidence="2">GCN5-related N-acetyltransferase</fullName>
    </submittedName>
</protein>
<dbReference type="Proteomes" id="UP000002710">
    <property type="component" value="Chromosome"/>
</dbReference>
<dbReference type="AlphaFoldDB" id="Q30WV8"/>
<evidence type="ECO:0000313" key="2">
    <source>
        <dbReference type="EMBL" id="ABB39838.1"/>
    </source>
</evidence>
<accession>Q30WV8</accession>
<dbReference type="PROSITE" id="PS51186">
    <property type="entry name" value="GNAT"/>
    <property type="match status" value="1"/>
</dbReference>
<dbReference type="HOGENOM" id="CLU_115356_1_0_7"/>
<evidence type="ECO:0000313" key="3">
    <source>
        <dbReference type="Proteomes" id="UP000002710"/>
    </source>
</evidence>
<dbReference type="Pfam" id="PF00583">
    <property type="entry name" value="Acetyltransf_1"/>
    <property type="match status" value="1"/>
</dbReference>
<dbReference type="InterPro" id="IPR016181">
    <property type="entry name" value="Acyl_CoA_acyltransferase"/>
</dbReference>
<name>Q30WV8_OLEA2</name>
<keyword evidence="2" id="KW-0808">Transferase</keyword>
<dbReference type="CDD" id="cd04301">
    <property type="entry name" value="NAT_SF"/>
    <property type="match status" value="1"/>
</dbReference>
<dbReference type="InterPro" id="IPR000182">
    <property type="entry name" value="GNAT_dom"/>
</dbReference>
<reference evidence="4" key="1">
    <citation type="submission" date="2007-09" db="PDB data bank">
        <title>Crystal structure of putative D-alanine N-acetyltransferase of GNAT family (YP_389533.1) from Desulfovibrio desulfuricans G20 at 1.85 A resolution.</title>
        <authorList>
            <consortium name="Joint Center for Structural Genomics (JCSG)"/>
        </authorList>
    </citation>
    <scope>X-RAY CRYSTALLOGRAPHY (1.85 ANGSTROMS)</scope>
</reference>
<evidence type="ECO:0007829" key="4">
    <source>
        <dbReference type="PDB" id="2R7H"/>
    </source>
</evidence>
<dbReference type="STRING" id="207559.Dde_3044"/>
<dbReference type="SUPFAM" id="SSF55729">
    <property type="entry name" value="Acyl-CoA N-acyltransferases (Nat)"/>
    <property type="match status" value="1"/>
</dbReference>
<proteinExistence type="evidence at protein level"/>
<keyword evidence="3" id="KW-1185">Reference proteome</keyword>